<feature type="transmembrane region" description="Helical" evidence="10">
    <location>
        <begin position="178"/>
        <end position="198"/>
    </location>
</feature>
<keyword evidence="3 10" id="KW-0812">Transmembrane</keyword>
<feature type="transmembrane region" description="Helical" evidence="10">
    <location>
        <begin position="28"/>
        <end position="50"/>
    </location>
</feature>
<dbReference type="EMBL" id="CP001614">
    <property type="protein sequence ID" value="ACR12994.1"/>
    <property type="molecule type" value="Genomic_DNA"/>
</dbReference>
<evidence type="ECO:0000256" key="10">
    <source>
        <dbReference type="SAM" id="Phobius"/>
    </source>
</evidence>
<dbReference type="GO" id="GO:0016020">
    <property type="term" value="C:membrane"/>
    <property type="evidence" value="ECO:0007669"/>
    <property type="project" value="UniProtKB-SubCell"/>
</dbReference>
<comment type="similarity">
    <text evidence="2">Belongs to the fatty acid desaturase type 2 family.</text>
</comment>
<evidence type="ECO:0000256" key="8">
    <source>
        <dbReference type="ARBA" id="ARBA00023098"/>
    </source>
</evidence>
<dbReference type="Pfam" id="PF00487">
    <property type="entry name" value="FA_desaturase"/>
    <property type="match status" value="1"/>
</dbReference>
<feature type="domain" description="Fatty acid desaturase" evidence="11">
    <location>
        <begin position="55"/>
        <end position="280"/>
    </location>
</feature>
<evidence type="ECO:0000313" key="13">
    <source>
        <dbReference type="Proteomes" id="UP000009080"/>
    </source>
</evidence>
<dbReference type="PANTHER" id="PTHR11351:SF3">
    <property type="entry name" value="BLL4393 PROTEIN"/>
    <property type="match status" value="1"/>
</dbReference>
<dbReference type="InterPro" id="IPR015876">
    <property type="entry name" value="Acyl-CoA_DS"/>
</dbReference>
<evidence type="ECO:0000256" key="5">
    <source>
        <dbReference type="ARBA" id="ARBA00022989"/>
    </source>
</evidence>
<dbReference type="RefSeq" id="WP_015819107.1">
    <property type="nucleotide sequence ID" value="NC_012997.1"/>
</dbReference>
<evidence type="ECO:0000256" key="2">
    <source>
        <dbReference type="ARBA" id="ARBA00008749"/>
    </source>
</evidence>
<keyword evidence="5 10" id="KW-1133">Transmembrane helix</keyword>
<dbReference type="AlphaFoldDB" id="C5BK11"/>
<sequence length="302" mass="33653">MSADTSSPAKQEFSSFAKELQWSQKLHAGAILLVPFAGVCALIACAVVVPVALVNWVVFIVMYFLTMVVGITVGYHRMLAHRSFKAPPAIRCFIAICGCMAAQGTPSYWVSNHRRHHQYSDKAGDPHSPVCDSDVSLGRWKGFTHSHFGWMFTHELTPTTRYAKDLLQDRLLGRISSLYWWWVYLGILAPGVFVYLWTASPVQAAIAILLAGLTRLCVALHVTSAINSLCHMFGGRPHLTRDSSGNLAWLAVLSGGESWHNNHHAFPHSAKFGHKWWQLDPGFIFIYLLEKAGLAWDVKRPA</sequence>
<dbReference type="KEGG" id="ttu:TERTU_2254"/>
<dbReference type="HOGENOM" id="CLU_027359_1_1_6"/>
<dbReference type="OrthoDB" id="19906at2"/>
<evidence type="ECO:0000256" key="4">
    <source>
        <dbReference type="ARBA" id="ARBA00022832"/>
    </source>
</evidence>
<keyword evidence="9 10" id="KW-0472">Membrane</keyword>
<gene>
    <name evidence="12" type="ordered locus">TERTU_2254</name>
</gene>
<dbReference type="PANTHER" id="PTHR11351">
    <property type="entry name" value="ACYL-COA DESATURASE"/>
    <property type="match status" value="1"/>
</dbReference>
<keyword evidence="8" id="KW-0443">Lipid metabolism</keyword>
<keyword evidence="13" id="KW-1185">Reference proteome</keyword>
<dbReference type="PRINTS" id="PR00075">
    <property type="entry name" value="FACDDSATRASE"/>
</dbReference>
<accession>C5BK11</accession>
<reference evidence="12 13" key="1">
    <citation type="journal article" date="2009" name="PLoS ONE">
        <title>The complete genome of Teredinibacter turnerae T7901: an intracellular endosymbiont of marine wood-boring bivalves (shipworms).</title>
        <authorList>
            <person name="Yang J.C."/>
            <person name="Madupu R."/>
            <person name="Durkin A.S."/>
            <person name="Ekborg N.A."/>
            <person name="Pedamallu C.S."/>
            <person name="Hostetler J.B."/>
            <person name="Radune D."/>
            <person name="Toms B.S."/>
            <person name="Henrissat B."/>
            <person name="Coutinho P.M."/>
            <person name="Schwarz S."/>
            <person name="Field L."/>
            <person name="Trindade-Silva A.E."/>
            <person name="Soares C.A.G."/>
            <person name="Elshahawi S."/>
            <person name="Hanora A."/>
            <person name="Schmidt E.W."/>
            <person name="Haygood M.G."/>
            <person name="Posfai J."/>
            <person name="Benner J."/>
            <person name="Madinger C."/>
            <person name="Nove J."/>
            <person name="Anton B."/>
            <person name="Chaudhary K."/>
            <person name="Foster J."/>
            <person name="Holman A."/>
            <person name="Kumar S."/>
            <person name="Lessard P.A."/>
            <person name="Luyten Y.A."/>
            <person name="Slatko B."/>
            <person name="Wood N."/>
            <person name="Wu B."/>
            <person name="Teplitski M."/>
            <person name="Mougous J.D."/>
            <person name="Ward N."/>
            <person name="Eisen J.A."/>
            <person name="Badger J.H."/>
            <person name="Distel D.L."/>
        </authorList>
    </citation>
    <scope>NUCLEOTIDE SEQUENCE [LARGE SCALE GENOMIC DNA]</scope>
    <source>
        <strain evidence="13">ATCC 39867 / T7901</strain>
    </source>
</reference>
<keyword evidence="6" id="KW-0560">Oxidoreductase</keyword>
<evidence type="ECO:0000256" key="6">
    <source>
        <dbReference type="ARBA" id="ARBA00023002"/>
    </source>
</evidence>
<evidence type="ECO:0000256" key="7">
    <source>
        <dbReference type="ARBA" id="ARBA00023004"/>
    </source>
</evidence>
<dbReference type="CDD" id="cd03505">
    <property type="entry name" value="Delta9-FADS-like"/>
    <property type="match status" value="1"/>
</dbReference>
<evidence type="ECO:0000256" key="9">
    <source>
        <dbReference type="ARBA" id="ARBA00023136"/>
    </source>
</evidence>
<evidence type="ECO:0000256" key="1">
    <source>
        <dbReference type="ARBA" id="ARBA00004141"/>
    </source>
</evidence>
<feature type="transmembrane region" description="Helical" evidence="10">
    <location>
        <begin position="204"/>
        <end position="226"/>
    </location>
</feature>
<comment type="subcellular location">
    <subcellularLocation>
        <location evidence="1">Membrane</location>
        <topology evidence="1">Multi-pass membrane protein</topology>
    </subcellularLocation>
</comment>
<keyword evidence="7" id="KW-0408">Iron</keyword>
<dbReference type="InterPro" id="IPR005804">
    <property type="entry name" value="FA_desaturase_dom"/>
</dbReference>
<dbReference type="eggNOG" id="COG1398">
    <property type="taxonomic scope" value="Bacteria"/>
</dbReference>
<dbReference type="STRING" id="377629.TERTU_2254"/>
<name>C5BK11_TERTT</name>
<keyword evidence="4" id="KW-0276">Fatty acid metabolism</keyword>
<evidence type="ECO:0000313" key="12">
    <source>
        <dbReference type="EMBL" id="ACR12994.1"/>
    </source>
</evidence>
<dbReference type="GO" id="GO:0006631">
    <property type="term" value="P:fatty acid metabolic process"/>
    <property type="evidence" value="ECO:0007669"/>
    <property type="project" value="UniProtKB-KW"/>
</dbReference>
<dbReference type="Proteomes" id="UP000009080">
    <property type="component" value="Chromosome"/>
</dbReference>
<proteinExistence type="inferred from homology"/>
<protein>
    <submittedName>
        <fullName evidence="12">Stearoyl-CoA 9-desaturase</fullName>
    </submittedName>
</protein>
<organism evidence="12 13">
    <name type="scientific">Teredinibacter turnerae (strain ATCC 39867 / T7901)</name>
    <dbReference type="NCBI Taxonomy" id="377629"/>
    <lineage>
        <taxon>Bacteria</taxon>
        <taxon>Pseudomonadati</taxon>
        <taxon>Pseudomonadota</taxon>
        <taxon>Gammaproteobacteria</taxon>
        <taxon>Cellvibrionales</taxon>
        <taxon>Cellvibrionaceae</taxon>
        <taxon>Teredinibacter</taxon>
    </lineage>
</organism>
<dbReference type="GO" id="GO:0016717">
    <property type="term" value="F:oxidoreductase activity, acting on paired donors, with oxidation of a pair of donors resulting in the reduction of molecular oxygen to two molecules of water"/>
    <property type="evidence" value="ECO:0007669"/>
    <property type="project" value="InterPro"/>
</dbReference>
<evidence type="ECO:0000256" key="3">
    <source>
        <dbReference type="ARBA" id="ARBA00022692"/>
    </source>
</evidence>
<feature type="transmembrane region" description="Helical" evidence="10">
    <location>
        <begin position="56"/>
        <end position="75"/>
    </location>
</feature>
<evidence type="ECO:0000259" key="11">
    <source>
        <dbReference type="Pfam" id="PF00487"/>
    </source>
</evidence>